<keyword evidence="2" id="KW-1185">Reference proteome</keyword>
<name>A0ABX2EMM0_9BURK</name>
<evidence type="ECO:0000313" key="1">
    <source>
        <dbReference type="EMBL" id="NRF69848.1"/>
    </source>
</evidence>
<protein>
    <submittedName>
        <fullName evidence="1">Uncharacterized protein</fullName>
    </submittedName>
</protein>
<dbReference type="RefSeq" id="WP_173127586.1">
    <property type="nucleotide sequence ID" value="NZ_JABRWJ010000007.1"/>
</dbReference>
<proteinExistence type="predicted"/>
<gene>
    <name evidence="1" type="ORF">HLB44_22845</name>
</gene>
<organism evidence="1 2">
    <name type="scientific">Pseudaquabacterium terrae</name>
    <dbReference type="NCBI Taxonomy" id="2732868"/>
    <lineage>
        <taxon>Bacteria</taxon>
        <taxon>Pseudomonadati</taxon>
        <taxon>Pseudomonadota</taxon>
        <taxon>Betaproteobacteria</taxon>
        <taxon>Burkholderiales</taxon>
        <taxon>Sphaerotilaceae</taxon>
        <taxon>Pseudaquabacterium</taxon>
    </lineage>
</organism>
<dbReference type="Proteomes" id="UP000737171">
    <property type="component" value="Unassembled WGS sequence"/>
</dbReference>
<sequence>MKKQTYTIDIPLPEGGIDHRVVVCADVAKATGMTRRNADGKLEESWEVRVNDENGQPAGSLMFWFLVRGATATAVA</sequence>
<dbReference type="EMBL" id="JABRWJ010000007">
    <property type="protein sequence ID" value="NRF69848.1"/>
    <property type="molecule type" value="Genomic_DNA"/>
</dbReference>
<evidence type="ECO:0000313" key="2">
    <source>
        <dbReference type="Proteomes" id="UP000737171"/>
    </source>
</evidence>
<reference evidence="1 2" key="1">
    <citation type="submission" date="2020-05" db="EMBL/GenBank/DDBJ databases">
        <title>Aquincola sp. isolate from soil.</title>
        <authorList>
            <person name="Han J."/>
            <person name="Kim D.-U."/>
        </authorList>
    </citation>
    <scope>NUCLEOTIDE SEQUENCE [LARGE SCALE GENOMIC DNA]</scope>
    <source>
        <strain evidence="1 2">S2</strain>
    </source>
</reference>
<accession>A0ABX2EMM0</accession>
<comment type="caution">
    <text evidence="1">The sequence shown here is derived from an EMBL/GenBank/DDBJ whole genome shotgun (WGS) entry which is preliminary data.</text>
</comment>